<comment type="caution">
    <text evidence="1">The sequence shown here is derived from an EMBL/GenBank/DDBJ whole genome shotgun (WGS) entry which is preliminary data.</text>
</comment>
<dbReference type="EMBL" id="JBGBZJ010000003">
    <property type="protein sequence ID" value="MEY9457359.1"/>
    <property type="molecule type" value="Genomic_DNA"/>
</dbReference>
<name>A0ABV4G0J4_9BRAD</name>
<evidence type="ECO:0000313" key="1">
    <source>
        <dbReference type="EMBL" id="MEY9457359.1"/>
    </source>
</evidence>
<proteinExistence type="predicted"/>
<dbReference type="Proteomes" id="UP001565369">
    <property type="component" value="Unassembled WGS sequence"/>
</dbReference>
<evidence type="ECO:0000313" key="2">
    <source>
        <dbReference type="Proteomes" id="UP001565369"/>
    </source>
</evidence>
<protein>
    <recommendedName>
        <fullName evidence="3">Anti-sigma factor NepR domain-containing protein</fullName>
    </recommendedName>
</protein>
<gene>
    <name evidence="1" type="ORF">ABIG07_006307</name>
</gene>
<reference evidence="1 2" key="1">
    <citation type="submission" date="2024-07" db="EMBL/GenBank/DDBJ databases">
        <title>Genomic Encyclopedia of Type Strains, Phase V (KMG-V): Genome sequencing to study the core and pangenomes of soil and plant-associated prokaryotes.</title>
        <authorList>
            <person name="Whitman W."/>
        </authorList>
    </citation>
    <scope>NUCLEOTIDE SEQUENCE [LARGE SCALE GENOMIC DNA]</scope>
    <source>
        <strain evidence="1 2">USDA 152</strain>
    </source>
</reference>
<sequence>MGNKPGPLSETGPTILEHYMRAAREDMDGPALLKLLKKLEDEIARRGRLA</sequence>
<evidence type="ECO:0008006" key="3">
    <source>
        <dbReference type="Google" id="ProtNLM"/>
    </source>
</evidence>
<organism evidence="1 2">
    <name type="scientific">Bradyrhizobium ottawaense</name>
    <dbReference type="NCBI Taxonomy" id="931866"/>
    <lineage>
        <taxon>Bacteria</taxon>
        <taxon>Pseudomonadati</taxon>
        <taxon>Pseudomonadota</taxon>
        <taxon>Alphaproteobacteria</taxon>
        <taxon>Hyphomicrobiales</taxon>
        <taxon>Nitrobacteraceae</taxon>
        <taxon>Bradyrhizobium</taxon>
    </lineage>
</organism>
<accession>A0ABV4G0J4</accession>
<keyword evidence="2" id="KW-1185">Reference proteome</keyword>